<accession>A0A5N3UMF1</accession>
<dbReference type="AlphaFoldDB" id="A0A5N3UMF1"/>
<name>A0A5N3UMF1_MUNRE</name>
<evidence type="ECO:0000313" key="1">
    <source>
        <dbReference type="EMBL" id="KAB0337861.1"/>
    </source>
</evidence>
<reference evidence="1 2" key="1">
    <citation type="submission" date="2019-06" db="EMBL/GenBank/DDBJ databases">
        <title>Discovery of a novel chromosome fission-fusion reversal in muntjac.</title>
        <authorList>
            <person name="Mudd A.B."/>
            <person name="Bredeson J.V."/>
            <person name="Baum R."/>
            <person name="Hockemeyer D."/>
            <person name="Rokhsar D.S."/>
        </authorList>
    </citation>
    <scope>NUCLEOTIDE SEQUENCE [LARGE SCALE GENOMIC DNA]</scope>
    <source>
        <strain evidence="1">UCam_UCB_Mr</strain>
        <tissue evidence="1">Fibroblast cell line</tissue>
    </source>
</reference>
<evidence type="ECO:0000313" key="2">
    <source>
        <dbReference type="Proteomes" id="UP000326062"/>
    </source>
</evidence>
<dbReference type="EMBL" id="VCEB01010983">
    <property type="protein sequence ID" value="KAB0337861.1"/>
    <property type="molecule type" value="Genomic_DNA"/>
</dbReference>
<gene>
    <name evidence="1" type="ORF">FD755_025436</name>
</gene>
<protein>
    <submittedName>
        <fullName evidence="1">Uncharacterized protein</fullName>
    </submittedName>
</protein>
<dbReference type="Proteomes" id="UP000326062">
    <property type="component" value="Unassembled WGS sequence"/>
</dbReference>
<keyword evidence="2" id="KW-1185">Reference proteome</keyword>
<organism evidence="1 2">
    <name type="scientific">Muntiacus reevesi</name>
    <name type="common">Reeves' muntjac</name>
    <name type="synonym">Cervus reevesi</name>
    <dbReference type="NCBI Taxonomy" id="9886"/>
    <lineage>
        <taxon>Eukaryota</taxon>
        <taxon>Metazoa</taxon>
        <taxon>Chordata</taxon>
        <taxon>Craniata</taxon>
        <taxon>Vertebrata</taxon>
        <taxon>Euteleostomi</taxon>
        <taxon>Mammalia</taxon>
        <taxon>Eutheria</taxon>
        <taxon>Laurasiatheria</taxon>
        <taxon>Artiodactyla</taxon>
        <taxon>Ruminantia</taxon>
        <taxon>Pecora</taxon>
        <taxon>Cervidae</taxon>
        <taxon>Muntiacinae</taxon>
        <taxon>Muntiacus</taxon>
    </lineage>
</organism>
<sequence length="57" mass="6624">MKLPPAKQKKLFNEATAILRSLYWKDVKQLTMPVVHNETLQEQLNSKELGSEVKQDK</sequence>
<comment type="caution">
    <text evidence="1">The sequence shown here is derived from an EMBL/GenBank/DDBJ whole genome shotgun (WGS) entry which is preliminary data.</text>
</comment>
<proteinExistence type="predicted"/>